<dbReference type="InterPro" id="IPR005821">
    <property type="entry name" value="Ion_trans_dom"/>
</dbReference>
<keyword evidence="4" id="KW-0677">Repeat</keyword>
<keyword evidence="5 8" id="KW-1133">Transmembrane helix</keyword>
<dbReference type="InterPro" id="IPR011044">
    <property type="entry name" value="Quino_amine_DH_bsu"/>
</dbReference>
<dbReference type="InterPro" id="IPR036770">
    <property type="entry name" value="Ankyrin_rpt-contain_sf"/>
</dbReference>
<organism evidence="10 11">
    <name type="scientific">Stentor coeruleus</name>
    <dbReference type="NCBI Taxonomy" id="5963"/>
    <lineage>
        <taxon>Eukaryota</taxon>
        <taxon>Sar</taxon>
        <taxon>Alveolata</taxon>
        <taxon>Ciliophora</taxon>
        <taxon>Postciliodesmatophora</taxon>
        <taxon>Heterotrichea</taxon>
        <taxon>Heterotrichida</taxon>
        <taxon>Stentoridae</taxon>
        <taxon>Stentor</taxon>
    </lineage>
</organism>
<proteinExistence type="predicted"/>
<dbReference type="Pfam" id="PF00400">
    <property type="entry name" value="WD40"/>
    <property type="match status" value="5"/>
</dbReference>
<dbReference type="InterPro" id="IPR020472">
    <property type="entry name" value="WD40_PAC1"/>
</dbReference>
<keyword evidence="6 8" id="KW-0472">Membrane</keyword>
<dbReference type="Gene3D" id="2.130.10.10">
    <property type="entry name" value="YVTN repeat-like/Quinoprotein amine dehydrogenase"/>
    <property type="match status" value="3"/>
</dbReference>
<dbReference type="PROSITE" id="PS00678">
    <property type="entry name" value="WD_REPEATS_1"/>
    <property type="match status" value="3"/>
</dbReference>
<name>A0A1R2CCL2_9CILI</name>
<evidence type="ECO:0000259" key="9">
    <source>
        <dbReference type="Pfam" id="PF00520"/>
    </source>
</evidence>
<feature type="repeat" description="WD" evidence="7">
    <location>
        <begin position="189"/>
        <end position="230"/>
    </location>
</feature>
<sequence>MNFDLEEDLLEQWNSYDTYQPPIPLKPYIDSLNTLDSVYEMQNYFKPLIIDQSEYFRNRVISFEGHTDLVHCLTFSYDGKFLATGSNDHSIKVWSMSEKSLCYELVGHTSNVKCVCFSPEGLRLFSAGEDKSVRVWDLIDKKEITKFEYKGDVNLIVFSPDGETLTMALQSKDITLKIFSNGEVVDGKLSGHAEPVLSLSFDKTGKLLVSAAADQAIKVWDMATRECLVSWEYPLPVSAVAFSPDAKFVASGSFDNSIIIWNFEKKEQEGSINCQSDMISYLTFSPNGAYIASISSDNILRVFGFADRMLKFSFNWCTITLNSIAFSPDSKLLASDFGYTIAKVVNIESNIKTYFITANFKYAVARHWDNTLRVWWLQEQDHEIFIQGYDRAARCLSMSSDGKFVGSCAGQNLKVWDTNTNSIKVSYNGIETTALAFSYDSSLLATGAAGRITLWLIEEGNEFDSIFGEFHQVESLEFSPSGKFLASGLFSQVEIYNLETKKLEITLNTTPCDVKTLQFSPNEQLLMTIADDDYTRIFNLEEKKEIASNNKFSSLYWHCFFVSDTEIEFLPHNGSLAIRYNISNEQIYEKEFNKIINTRFLNFSRINSMCLTSLSWSQPFPNYIWLNDKNFTLLHYCANYGITKAIETLCEYGSFEVEKDKFNATPAHYSSQNKHSTCSKLIFEYTLSLKKKISSEAYMKCFKSVANELPRLLLDFLTASEKTDLTRTTKENIDAIQSDVPDMLIEYLISYGYDTWSKPADQFFFGNPFSNTISSETPKNKNVDLDLDAIINKLPDLIQIITNPEKLILAFQALESKKQLKLQACEAGHSFIYYTLITGHKSCTDYLINVLINHFSSENPLAYEKEFEAFANDIDVYFTRLPDSPELEMIVKAMCDFSKINIVNSKSGHTAWFHSIDNDHDGCTELLINRLDSMFLKKEEQNIDTLIEDLPSIFKVVKNPKQMAKIIETMTKHGKFKLIIDENGHSLINDAMKTENLECAEAIISYLARVASKSDLQTKIQALTAVSNDIPQILQLSKNTYGITEIIKGLCQIHKFRITLDESKHSAIFYSIQFNHHACTDYMLDYLTSMQFNPKDPGAFQESLEAVTDDLIAIIKSSINSSKTLIKFLSMCVSSKGDHIYFAVPKGQLPMVQSSTEKDTNIYDFCSEETQGVLPLKIESTRFPLSAKVCVDLLKMIQDCSVDDVFRTKFIQYLVRARWNIIKGWIIFYSILLWLNLIALVLFIRDDNYVYLGIFLMINIILFMWEIVQLCYSKMSYFSDRWNQLDIVRFIITMVWLGLKTFNDSPYQLTWVMVFLNCLRGMTGFRAFDYTRYYIRLILLSFSSITSFLVIFVYTTLCFGLLRITAQKYEVSFENLWIHSFGLGFGESIPEELKEFSLVYATFLFAIVFNVILMLNMIISILGDSFDEFQLKSEVYDNKEMTEVIIEIEQIKALFFVNTQLFHIHTLVYAYDSESYVWDGKMKDIRRYVSRIERSMNESMDKKMTAMEESLHAKIGDIDKKIDLILQSRNK</sequence>
<dbReference type="EMBL" id="MPUH01000197">
    <property type="protein sequence ID" value="OMJ86726.1"/>
    <property type="molecule type" value="Genomic_DNA"/>
</dbReference>
<dbReference type="SUPFAM" id="SSF50969">
    <property type="entry name" value="YVTN repeat-like/Quinoprotein amine dehydrogenase"/>
    <property type="match status" value="1"/>
</dbReference>
<feature type="transmembrane region" description="Helical" evidence="8">
    <location>
        <begin position="1226"/>
        <end position="1244"/>
    </location>
</feature>
<evidence type="ECO:0000256" key="2">
    <source>
        <dbReference type="ARBA" id="ARBA00022574"/>
    </source>
</evidence>
<feature type="transmembrane region" description="Helical" evidence="8">
    <location>
        <begin position="1250"/>
        <end position="1272"/>
    </location>
</feature>
<dbReference type="SUPFAM" id="SSF50978">
    <property type="entry name" value="WD40 repeat-like"/>
    <property type="match status" value="1"/>
</dbReference>
<feature type="transmembrane region" description="Helical" evidence="8">
    <location>
        <begin position="1337"/>
        <end position="1362"/>
    </location>
</feature>
<dbReference type="Proteomes" id="UP000187209">
    <property type="component" value="Unassembled WGS sequence"/>
</dbReference>
<dbReference type="PROSITE" id="PS50082">
    <property type="entry name" value="WD_REPEATS_2"/>
    <property type="match status" value="4"/>
</dbReference>
<evidence type="ECO:0000256" key="1">
    <source>
        <dbReference type="ARBA" id="ARBA00004141"/>
    </source>
</evidence>
<dbReference type="PANTHER" id="PTHR22847">
    <property type="entry name" value="WD40 REPEAT PROTEIN"/>
    <property type="match status" value="1"/>
</dbReference>
<evidence type="ECO:0000256" key="3">
    <source>
        <dbReference type="ARBA" id="ARBA00022692"/>
    </source>
</evidence>
<feature type="transmembrane region" description="Helical" evidence="8">
    <location>
        <begin position="1308"/>
        <end position="1325"/>
    </location>
</feature>
<dbReference type="OrthoDB" id="437584at2759"/>
<comment type="caution">
    <text evidence="10">The sequence shown here is derived from an EMBL/GenBank/DDBJ whole genome shotgun (WGS) entry which is preliminary data.</text>
</comment>
<comment type="subcellular location">
    <subcellularLocation>
        <location evidence="1">Membrane</location>
        <topology evidence="1">Multi-pass membrane protein</topology>
    </subcellularLocation>
</comment>
<dbReference type="GO" id="GO:0005216">
    <property type="term" value="F:monoatomic ion channel activity"/>
    <property type="evidence" value="ECO:0007669"/>
    <property type="project" value="InterPro"/>
</dbReference>
<evidence type="ECO:0000256" key="5">
    <source>
        <dbReference type="ARBA" id="ARBA00022989"/>
    </source>
</evidence>
<dbReference type="PRINTS" id="PR00320">
    <property type="entry name" value="GPROTEINBRPT"/>
</dbReference>
<evidence type="ECO:0000256" key="4">
    <source>
        <dbReference type="ARBA" id="ARBA00022737"/>
    </source>
</evidence>
<feature type="repeat" description="WD" evidence="7">
    <location>
        <begin position="63"/>
        <end position="104"/>
    </location>
</feature>
<evidence type="ECO:0000313" key="10">
    <source>
        <dbReference type="EMBL" id="OMJ86726.1"/>
    </source>
</evidence>
<gene>
    <name evidence="10" type="ORF">SteCoe_11738</name>
</gene>
<feature type="transmembrane region" description="Helical" evidence="8">
    <location>
        <begin position="1398"/>
        <end position="1422"/>
    </location>
</feature>
<dbReference type="InterPro" id="IPR015943">
    <property type="entry name" value="WD40/YVTN_repeat-like_dom_sf"/>
</dbReference>
<keyword evidence="11" id="KW-1185">Reference proteome</keyword>
<dbReference type="InterPro" id="IPR002110">
    <property type="entry name" value="Ankyrin_rpt"/>
</dbReference>
<evidence type="ECO:0000256" key="8">
    <source>
        <dbReference type="SAM" id="Phobius"/>
    </source>
</evidence>
<dbReference type="SUPFAM" id="SSF48403">
    <property type="entry name" value="Ankyrin repeat"/>
    <property type="match status" value="1"/>
</dbReference>
<dbReference type="Pfam" id="PF00520">
    <property type="entry name" value="Ion_trans"/>
    <property type="match status" value="1"/>
</dbReference>
<feature type="repeat" description="WD" evidence="7">
    <location>
        <begin position="237"/>
        <end position="271"/>
    </location>
</feature>
<keyword evidence="3 8" id="KW-0812">Transmembrane</keyword>
<evidence type="ECO:0000256" key="7">
    <source>
        <dbReference type="PROSITE-ProRule" id="PRU00221"/>
    </source>
</evidence>
<dbReference type="InterPro" id="IPR019775">
    <property type="entry name" value="WD40_repeat_CS"/>
</dbReference>
<dbReference type="SMART" id="SM00248">
    <property type="entry name" value="ANK"/>
    <property type="match status" value="6"/>
</dbReference>
<reference evidence="10 11" key="1">
    <citation type="submission" date="2016-11" db="EMBL/GenBank/DDBJ databases">
        <title>The macronuclear genome of Stentor coeruleus: a giant cell with tiny introns.</title>
        <authorList>
            <person name="Slabodnick M."/>
            <person name="Ruby J.G."/>
            <person name="Reiff S.B."/>
            <person name="Swart E.C."/>
            <person name="Gosai S."/>
            <person name="Prabakaran S."/>
            <person name="Witkowska E."/>
            <person name="Larue G.E."/>
            <person name="Fisher S."/>
            <person name="Freeman R.M."/>
            <person name="Gunawardena J."/>
            <person name="Chu W."/>
            <person name="Stover N.A."/>
            <person name="Gregory B.D."/>
            <person name="Nowacki M."/>
            <person name="Derisi J."/>
            <person name="Roy S.W."/>
            <person name="Marshall W.F."/>
            <person name="Sood P."/>
        </authorList>
    </citation>
    <scope>NUCLEOTIDE SEQUENCE [LARGE SCALE GENOMIC DNA]</scope>
    <source>
        <strain evidence="10">WM001</strain>
    </source>
</reference>
<accession>A0A1R2CCL2</accession>
<evidence type="ECO:0000256" key="6">
    <source>
        <dbReference type="ARBA" id="ARBA00023136"/>
    </source>
</evidence>
<dbReference type="SMART" id="SM00320">
    <property type="entry name" value="WD40"/>
    <property type="match status" value="10"/>
</dbReference>
<dbReference type="InterPro" id="IPR001680">
    <property type="entry name" value="WD40_rpt"/>
</dbReference>
<keyword evidence="2 7" id="KW-0853">WD repeat</keyword>
<evidence type="ECO:0000313" key="11">
    <source>
        <dbReference type="Proteomes" id="UP000187209"/>
    </source>
</evidence>
<dbReference type="InterPro" id="IPR036322">
    <property type="entry name" value="WD40_repeat_dom_sf"/>
</dbReference>
<feature type="repeat" description="WD" evidence="7">
    <location>
        <begin position="105"/>
        <end position="146"/>
    </location>
</feature>
<dbReference type="GO" id="GO:0016020">
    <property type="term" value="C:membrane"/>
    <property type="evidence" value="ECO:0007669"/>
    <property type="project" value="UniProtKB-SubCell"/>
</dbReference>
<feature type="domain" description="Ion transport" evidence="9">
    <location>
        <begin position="1225"/>
        <end position="1433"/>
    </location>
</feature>
<protein>
    <recommendedName>
        <fullName evidence="9">Ion transport domain-containing protein</fullName>
    </recommendedName>
</protein>
<dbReference type="PROSITE" id="PS50294">
    <property type="entry name" value="WD_REPEATS_REGION"/>
    <property type="match status" value="4"/>
</dbReference>
<dbReference type="GO" id="GO:1990234">
    <property type="term" value="C:transferase complex"/>
    <property type="evidence" value="ECO:0007669"/>
    <property type="project" value="UniProtKB-ARBA"/>
</dbReference>
<dbReference type="CDD" id="cd00200">
    <property type="entry name" value="WD40"/>
    <property type="match status" value="1"/>
</dbReference>
<dbReference type="PANTHER" id="PTHR22847:SF637">
    <property type="entry name" value="WD REPEAT DOMAIN 5B"/>
    <property type="match status" value="1"/>
</dbReference>
<dbReference type="Gene3D" id="1.25.40.20">
    <property type="entry name" value="Ankyrin repeat-containing domain"/>
    <property type="match status" value="1"/>
</dbReference>